<dbReference type="EMBL" id="ANJA01001840">
    <property type="protein sequence ID" value="ETO73895.1"/>
    <property type="molecule type" value="Genomic_DNA"/>
</dbReference>
<name>A0A081A4T4_PHYNI</name>
<reference evidence="2 3" key="1">
    <citation type="submission" date="2013-11" db="EMBL/GenBank/DDBJ databases">
        <title>The Genome Sequence of Phytophthora parasitica P1976.</title>
        <authorList>
            <consortium name="The Broad Institute Genomics Platform"/>
            <person name="Russ C."/>
            <person name="Tyler B."/>
            <person name="Panabieres F."/>
            <person name="Shan W."/>
            <person name="Tripathy S."/>
            <person name="Grunwald N."/>
            <person name="Machado M."/>
            <person name="Johnson C.S."/>
            <person name="Walker B."/>
            <person name="Young S."/>
            <person name="Zeng Q."/>
            <person name="Gargeya S."/>
            <person name="Fitzgerald M."/>
            <person name="Haas B."/>
            <person name="Abouelleil A."/>
            <person name="Allen A.W."/>
            <person name="Alvarado L."/>
            <person name="Arachchi H.M."/>
            <person name="Berlin A.M."/>
            <person name="Chapman S.B."/>
            <person name="Gainer-Dewar J."/>
            <person name="Goldberg J."/>
            <person name="Griggs A."/>
            <person name="Gujja S."/>
            <person name="Hansen M."/>
            <person name="Howarth C."/>
            <person name="Imamovic A."/>
            <person name="Ireland A."/>
            <person name="Larimer J."/>
            <person name="McCowan C."/>
            <person name="Murphy C."/>
            <person name="Pearson M."/>
            <person name="Poon T.W."/>
            <person name="Priest M."/>
            <person name="Roberts A."/>
            <person name="Saif S."/>
            <person name="Shea T."/>
            <person name="Sisk P."/>
            <person name="Sykes S."/>
            <person name="Wortman J."/>
            <person name="Nusbaum C."/>
            <person name="Birren B."/>
        </authorList>
    </citation>
    <scope>NUCLEOTIDE SEQUENCE [LARGE SCALE GENOMIC DNA]</scope>
    <source>
        <strain evidence="2 3">P1976</strain>
    </source>
</reference>
<organism evidence="2 3">
    <name type="scientific">Phytophthora nicotianae P1976</name>
    <dbReference type="NCBI Taxonomy" id="1317066"/>
    <lineage>
        <taxon>Eukaryota</taxon>
        <taxon>Sar</taxon>
        <taxon>Stramenopiles</taxon>
        <taxon>Oomycota</taxon>
        <taxon>Peronosporomycetes</taxon>
        <taxon>Peronosporales</taxon>
        <taxon>Peronosporaceae</taxon>
        <taxon>Phytophthora</taxon>
    </lineage>
</organism>
<evidence type="ECO:0000256" key="1">
    <source>
        <dbReference type="SAM" id="MobiDB-lite"/>
    </source>
</evidence>
<dbReference type="AlphaFoldDB" id="A0A081A4T4"/>
<comment type="caution">
    <text evidence="2">The sequence shown here is derived from an EMBL/GenBank/DDBJ whole genome shotgun (WGS) entry which is preliminary data.</text>
</comment>
<proteinExistence type="predicted"/>
<protein>
    <submittedName>
        <fullName evidence="2">Uncharacterized protein</fullName>
    </submittedName>
</protein>
<feature type="region of interest" description="Disordered" evidence="1">
    <location>
        <begin position="1"/>
        <end position="30"/>
    </location>
</feature>
<accession>A0A081A4T4</accession>
<evidence type="ECO:0000313" key="3">
    <source>
        <dbReference type="Proteomes" id="UP000028582"/>
    </source>
</evidence>
<evidence type="ECO:0000313" key="2">
    <source>
        <dbReference type="EMBL" id="ETO73895.1"/>
    </source>
</evidence>
<feature type="compositionally biased region" description="Acidic residues" evidence="1">
    <location>
        <begin position="21"/>
        <end position="30"/>
    </location>
</feature>
<sequence length="30" mass="3260">MVPRAEQRAASGDNNQGPMDSDGEQDGDRR</sequence>
<dbReference type="Proteomes" id="UP000028582">
    <property type="component" value="Unassembled WGS sequence"/>
</dbReference>
<gene>
    <name evidence="2" type="ORF">F444_10232</name>
</gene>